<organism evidence="1">
    <name type="scientific">bioreactor metagenome</name>
    <dbReference type="NCBI Taxonomy" id="1076179"/>
    <lineage>
        <taxon>unclassified sequences</taxon>
        <taxon>metagenomes</taxon>
        <taxon>ecological metagenomes</taxon>
    </lineage>
</organism>
<proteinExistence type="predicted"/>
<gene>
    <name evidence="1" type="ORF">SDC9_130114</name>
</gene>
<name>A0A645D1L8_9ZZZZ</name>
<sequence>MHALKDDGFVPDPHIGADYRIALVVPGLGNVCPVKPPGVGENGKGVVGKRLLCVVSAGKEKLCAASDGAELAYDEPIAVDGVVVQHVMPLELGRVALPVVVKRIIAYNDIGVFHRVLQIDGLLVGTRIKLSFRNSHNRFPRFVYFWLTTPAWTMQRFMRAPPLIV</sequence>
<protein>
    <submittedName>
        <fullName evidence="1">Uncharacterized protein</fullName>
    </submittedName>
</protein>
<reference evidence="1" key="1">
    <citation type="submission" date="2019-08" db="EMBL/GenBank/DDBJ databases">
        <authorList>
            <person name="Kucharzyk K."/>
            <person name="Murdoch R.W."/>
            <person name="Higgins S."/>
            <person name="Loffler F."/>
        </authorList>
    </citation>
    <scope>NUCLEOTIDE SEQUENCE</scope>
</reference>
<dbReference type="EMBL" id="VSSQ01031954">
    <property type="protein sequence ID" value="MPM83051.1"/>
    <property type="molecule type" value="Genomic_DNA"/>
</dbReference>
<accession>A0A645D1L8</accession>
<evidence type="ECO:0000313" key="1">
    <source>
        <dbReference type="EMBL" id="MPM83051.1"/>
    </source>
</evidence>
<comment type="caution">
    <text evidence="1">The sequence shown here is derived from an EMBL/GenBank/DDBJ whole genome shotgun (WGS) entry which is preliminary data.</text>
</comment>
<dbReference type="AlphaFoldDB" id="A0A645D1L8"/>